<reference evidence="3 4" key="1">
    <citation type="submission" date="2024-09" db="EMBL/GenBank/DDBJ databases">
        <title>A chromosome-level genome assembly of Gray's grenadier anchovy, Coilia grayii.</title>
        <authorList>
            <person name="Fu Z."/>
        </authorList>
    </citation>
    <scope>NUCLEOTIDE SEQUENCE [LARGE SCALE GENOMIC DNA]</scope>
    <source>
        <strain evidence="3">G4</strain>
        <tissue evidence="3">Muscle</tissue>
    </source>
</reference>
<name>A0ABD1JD79_9TELE</name>
<protein>
    <recommendedName>
        <fullName evidence="2">PTHB1 N-terminal domain-containing protein</fullName>
    </recommendedName>
</protein>
<sequence>MGDADGDGGMGDVDGDGGMGDADRDGGMGATGLNWWHKSTGYGGHHFICIQSMDGMLMFFEQESYAFGRFLPGFLLPGPLCYCARTDTFLTVSSARQVESYRYETLAVATDADTKQEGEQQTKSSGKRLQADWTLVLGEVALDIVVSSFSPSTHGIFVLGERSLYCLKDNGQVRFMKKLEYNPSCFLPYAAVGEGTTNVLMANHNNRLLVYQDVTLKWAAQLASVPVAVRVANFQ</sequence>
<dbReference type="Proteomes" id="UP001591681">
    <property type="component" value="Unassembled WGS sequence"/>
</dbReference>
<accession>A0ABD1JD79</accession>
<evidence type="ECO:0000313" key="4">
    <source>
        <dbReference type="Proteomes" id="UP001591681"/>
    </source>
</evidence>
<organism evidence="3 4">
    <name type="scientific">Coilia grayii</name>
    <name type="common">Gray's grenadier anchovy</name>
    <dbReference type="NCBI Taxonomy" id="363190"/>
    <lineage>
        <taxon>Eukaryota</taxon>
        <taxon>Metazoa</taxon>
        <taxon>Chordata</taxon>
        <taxon>Craniata</taxon>
        <taxon>Vertebrata</taxon>
        <taxon>Euteleostomi</taxon>
        <taxon>Actinopterygii</taxon>
        <taxon>Neopterygii</taxon>
        <taxon>Teleostei</taxon>
        <taxon>Clupei</taxon>
        <taxon>Clupeiformes</taxon>
        <taxon>Clupeoidei</taxon>
        <taxon>Engraulidae</taxon>
        <taxon>Coilinae</taxon>
        <taxon>Coilia</taxon>
    </lineage>
</organism>
<dbReference type="EMBL" id="JBHFQA010000017">
    <property type="protein sequence ID" value="KAL2084699.1"/>
    <property type="molecule type" value="Genomic_DNA"/>
</dbReference>
<dbReference type="AlphaFoldDB" id="A0ABD1JD79"/>
<feature type="compositionally biased region" description="Gly residues" evidence="1">
    <location>
        <begin position="7"/>
        <end position="20"/>
    </location>
</feature>
<dbReference type="InterPro" id="IPR028073">
    <property type="entry name" value="PHTB1_N_dom"/>
</dbReference>
<comment type="caution">
    <text evidence="3">The sequence shown here is derived from an EMBL/GenBank/DDBJ whole genome shotgun (WGS) entry which is preliminary data.</text>
</comment>
<gene>
    <name evidence="3" type="ORF">ACEWY4_020217</name>
</gene>
<dbReference type="InterPro" id="IPR026511">
    <property type="entry name" value="PTHB1"/>
</dbReference>
<evidence type="ECO:0000313" key="3">
    <source>
        <dbReference type="EMBL" id="KAL2084699.1"/>
    </source>
</evidence>
<feature type="region of interest" description="Disordered" evidence="1">
    <location>
        <begin position="1"/>
        <end position="24"/>
    </location>
</feature>
<evidence type="ECO:0000259" key="2">
    <source>
        <dbReference type="Pfam" id="PF14727"/>
    </source>
</evidence>
<dbReference type="PANTHER" id="PTHR20991:SF0">
    <property type="entry name" value="PROTEIN PTHB1"/>
    <property type="match status" value="1"/>
</dbReference>
<proteinExistence type="predicted"/>
<keyword evidence="4" id="KW-1185">Reference proteome</keyword>
<evidence type="ECO:0000256" key="1">
    <source>
        <dbReference type="SAM" id="MobiDB-lite"/>
    </source>
</evidence>
<feature type="domain" description="PTHB1 N-terminal" evidence="2">
    <location>
        <begin position="43"/>
        <end position="235"/>
    </location>
</feature>
<dbReference type="Pfam" id="PF14727">
    <property type="entry name" value="PHTB1_N"/>
    <property type="match status" value="1"/>
</dbReference>
<dbReference type="PANTHER" id="PTHR20991">
    <property type="entry name" value="PARATHYROID HORMONE-RESPONSIVE B1 GENE"/>
    <property type="match status" value="1"/>
</dbReference>